<dbReference type="AlphaFoldDB" id="A0A0M0JJS0"/>
<keyword evidence="3 8" id="KW-0812">Transmembrane</keyword>
<evidence type="ECO:0000256" key="3">
    <source>
        <dbReference type="ARBA" id="ARBA00022692"/>
    </source>
</evidence>
<dbReference type="Gene3D" id="1.10.287.70">
    <property type="match status" value="1"/>
</dbReference>
<dbReference type="PANTHER" id="PTHR11003:SF345">
    <property type="entry name" value="TWIK FAMILY OF POTASSIUM CHANNELS PROTEIN 18"/>
    <property type="match status" value="1"/>
</dbReference>
<feature type="chain" id="PRO_5005601841" evidence="10">
    <location>
        <begin position="23"/>
        <end position="293"/>
    </location>
</feature>
<evidence type="ECO:0000256" key="9">
    <source>
        <dbReference type="SAM" id="Phobius"/>
    </source>
</evidence>
<evidence type="ECO:0000256" key="2">
    <source>
        <dbReference type="ARBA" id="ARBA00022448"/>
    </source>
</evidence>
<evidence type="ECO:0000256" key="10">
    <source>
        <dbReference type="SAM" id="SignalP"/>
    </source>
</evidence>
<keyword evidence="2 8" id="KW-0813">Transport</keyword>
<keyword evidence="5 8" id="KW-0406">Ion transport</keyword>
<evidence type="ECO:0000256" key="5">
    <source>
        <dbReference type="ARBA" id="ARBA00023065"/>
    </source>
</evidence>
<evidence type="ECO:0000313" key="13">
    <source>
        <dbReference type="Proteomes" id="UP000037460"/>
    </source>
</evidence>
<dbReference type="GO" id="GO:0030322">
    <property type="term" value="P:stabilization of membrane potential"/>
    <property type="evidence" value="ECO:0007669"/>
    <property type="project" value="TreeGrafter"/>
</dbReference>
<evidence type="ECO:0000313" key="12">
    <source>
        <dbReference type="EMBL" id="KOO26740.1"/>
    </source>
</evidence>
<feature type="transmembrane region" description="Helical" evidence="9">
    <location>
        <begin position="174"/>
        <end position="199"/>
    </location>
</feature>
<keyword evidence="7 8" id="KW-0407">Ion channel</keyword>
<evidence type="ECO:0000259" key="11">
    <source>
        <dbReference type="Pfam" id="PF07885"/>
    </source>
</evidence>
<dbReference type="GO" id="GO:0015271">
    <property type="term" value="F:outward rectifier potassium channel activity"/>
    <property type="evidence" value="ECO:0007669"/>
    <property type="project" value="TreeGrafter"/>
</dbReference>
<feature type="transmembrane region" description="Helical" evidence="9">
    <location>
        <begin position="91"/>
        <end position="110"/>
    </location>
</feature>
<dbReference type="SUPFAM" id="SSF81324">
    <property type="entry name" value="Voltage-gated potassium channels"/>
    <property type="match status" value="2"/>
</dbReference>
<dbReference type="PANTHER" id="PTHR11003">
    <property type="entry name" value="POTASSIUM CHANNEL, SUBFAMILY K"/>
    <property type="match status" value="1"/>
</dbReference>
<gene>
    <name evidence="12" type="ORF">Ctob_012955</name>
</gene>
<dbReference type="InterPro" id="IPR003280">
    <property type="entry name" value="2pore_dom_K_chnl"/>
</dbReference>
<dbReference type="GO" id="GO:0005886">
    <property type="term" value="C:plasma membrane"/>
    <property type="evidence" value="ECO:0007669"/>
    <property type="project" value="TreeGrafter"/>
</dbReference>
<feature type="signal peptide" evidence="10">
    <location>
        <begin position="1"/>
        <end position="22"/>
    </location>
</feature>
<feature type="transmembrane region" description="Helical" evidence="9">
    <location>
        <begin position="122"/>
        <end position="145"/>
    </location>
</feature>
<dbReference type="Pfam" id="PF07885">
    <property type="entry name" value="Ion_trans_2"/>
    <property type="match status" value="1"/>
</dbReference>
<dbReference type="OrthoDB" id="297496at2759"/>
<comment type="caution">
    <text evidence="12">The sequence shown here is derived from an EMBL/GenBank/DDBJ whole genome shotgun (WGS) entry which is preliminary data.</text>
</comment>
<feature type="transmembrane region" description="Helical" evidence="9">
    <location>
        <begin position="252"/>
        <end position="275"/>
    </location>
</feature>
<feature type="domain" description="Potassium channel" evidence="11">
    <location>
        <begin position="90"/>
        <end position="145"/>
    </location>
</feature>
<sequence length="293" mass="32439">MVFCVVCVTAWIGALLFWLAESGNERSEAGLDEVLEIEAGLDIDVNGTEEEVMAPAMPYNATGELVALRELYEQLKLECIQGPPSEDDLKWTMAGSLFFALQVMFTIGYGTFAPVTTAGRTAVIFFGLFGIIVSSFFIGTLVAAFDRFLKQQYESWFLRTGESVRLGERKVHNYGYLVLFKVCATATLLLLYSTLFALLCTLDYSLLSGDWEAKGKEVSYIAEVARGIYFFFVSVSSIGFGDVTMKYDSVGFVLLQYILFLPGMMLFTEFASIGIDAARHMAGAKDLIVNVYD</sequence>
<keyword evidence="4 9" id="KW-1133">Transmembrane helix</keyword>
<evidence type="ECO:0000256" key="7">
    <source>
        <dbReference type="ARBA" id="ARBA00023303"/>
    </source>
</evidence>
<evidence type="ECO:0000256" key="1">
    <source>
        <dbReference type="ARBA" id="ARBA00004141"/>
    </source>
</evidence>
<feature type="transmembrane region" description="Helical" evidence="9">
    <location>
        <begin position="220"/>
        <end position="240"/>
    </location>
</feature>
<dbReference type="InterPro" id="IPR013099">
    <property type="entry name" value="K_chnl_dom"/>
</dbReference>
<protein>
    <submittedName>
        <fullName evidence="12">Potassium channel subfamily k member 9</fullName>
    </submittedName>
</protein>
<reference evidence="13" key="1">
    <citation type="journal article" date="2015" name="PLoS Genet.">
        <title>Genome Sequence and Transcriptome Analyses of Chrysochromulina tobin: Metabolic Tools for Enhanced Algal Fitness in the Prominent Order Prymnesiales (Haptophyceae).</title>
        <authorList>
            <person name="Hovde B.T."/>
            <person name="Deodato C.R."/>
            <person name="Hunsperger H.M."/>
            <person name="Ryken S.A."/>
            <person name="Yost W."/>
            <person name="Jha R.K."/>
            <person name="Patterson J."/>
            <person name="Monnat R.J. Jr."/>
            <person name="Barlow S.B."/>
            <person name="Starkenburg S.R."/>
            <person name="Cattolico R.A."/>
        </authorList>
    </citation>
    <scope>NUCLEOTIDE SEQUENCE</scope>
    <source>
        <strain evidence="13">CCMP291</strain>
    </source>
</reference>
<organism evidence="12 13">
    <name type="scientific">Chrysochromulina tobinii</name>
    <dbReference type="NCBI Taxonomy" id="1460289"/>
    <lineage>
        <taxon>Eukaryota</taxon>
        <taxon>Haptista</taxon>
        <taxon>Haptophyta</taxon>
        <taxon>Prymnesiophyceae</taxon>
        <taxon>Prymnesiales</taxon>
        <taxon>Chrysochromulinaceae</taxon>
        <taxon>Chrysochromulina</taxon>
    </lineage>
</organism>
<dbReference type="GO" id="GO:0022841">
    <property type="term" value="F:potassium ion leak channel activity"/>
    <property type="evidence" value="ECO:0007669"/>
    <property type="project" value="TreeGrafter"/>
</dbReference>
<accession>A0A0M0JJS0</accession>
<keyword evidence="13" id="KW-1185">Reference proteome</keyword>
<keyword evidence="10" id="KW-0732">Signal</keyword>
<comment type="similarity">
    <text evidence="8">Belongs to the two pore domain potassium channel (TC 1.A.1.8) family.</text>
</comment>
<evidence type="ECO:0000256" key="4">
    <source>
        <dbReference type="ARBA" id="ARBA00022989"/>
    </source>
</evidence>
<dbReference type="Proteomes" id="UP000037460">
    <property type="component" value="Unassembled WGS sequence"/>
</dbReference>
<evidence type="ECO:0000256" key="8">
    <source>
        <dbReference type="RuleBase" id="RU003857"/>
    </source>
</evidence>
<name>A0A0M0JJS0_9EUKA</name>
<keyword evidence="6 9" id="KW-0472">Membrane</keyword>
<dbReference type="EMBL" id="JWZX01002811">
    <property type="protein sequence ID" value="KOO26740.1"/>
    <property type="molecule type" value="Genomic_DNA"/>
</dbReference>
<proteinExistence type="inferred from homology"/>
<comment type="subcellular location">
    <subcellularLocation>
        <location evidence="1">Membrane</location>
        <topology evidence="1">Multi-pass membrane protein</topology>
    </subcellularLocation>
</comment>
<dbReference type="PRINTS" id="PR01333">
    <property type="entry name" value="2POREKCHANEL"/>
</dbReference>
<evidence type="ECO:0000256" key="6">
    <source>
        <dbReference type="ARBA" id="ARBA00023136"/>
    </source>
</evidence>